<gene>
    <name evidence="1" type="ORF">BE221DRAFT_112495</name>
</gene>
<sequence length="67" mass="7623">GGGTPTCVLPCTKQISASFRNTRHVCADNAPTRQRRRAHASPHVVSITHYRITDVLTRRNRSVERRR</sequence>
<dbReference type="Proteomes" id="UP000195557">
    <property type="component" value="Unassembled WGS sequence"/>
</dbReference>
<proteinExistence type="predicted"/>
<reference evidence="1" key="1">
    <citation type="submission" date="2017-04" db="EMBL/GenBank/DDBJ databases">
        <title>Population genomics of picophytoplankton unveils novel chromosome hypervariability.</title>
        <authorList>
            <consortium name="DOE Joint Genome Institute"/>
            <person name="Blanc-Mathieu R."/>
            <person name="Krasovec M."/>
            <person name="Hebrard M."/>
            <person name="Yau S."/>
            <person name="Desgranges E."/>
            <person name="Martin J."/>
            <person name="Schackwitz W."/>
            <person name="Kuo A."/>
            <person name="Salin G."/>
            <person name="Donnadieu C."/>
            <person name="Desdevises Y."/>
            <person name="Sanchez-Ferandin S."/>
            <person name="Moreau H."/>
            <person name="Rivals E."/>
            <person name="Grigoriev I.V."/>
            <person name="Grimsley N."/>
            <person name="Eyre-Walker A."/>
            <person name="Piganeau G."/>
        </authorList>
    </citation>
    <scope>NUCLEOTIDE SEQUENCE [LARGE SCALE GENOMIC DNA]</scope>
    <source>
        <strain evidence="1">RCC 1115</strain>
    </source>
</reference>
<evidence type="ECO:0000313" key="1">
    <source>
        <dbReference type="EMBL" id="OUS46938.1"/>
    </source>
</evidence>
<feature type="non-terminal residue" evidence="1">
    <location>
        <position position="1"/>
    </location>
</feature>
<accession>A0A1Y5IBG2</accession>
<organism evidence="1">
    <name type="scientific">Ostreococcus tauri</name>
    <name type="common">Marine green alga</name>
    <dbReference type="NCBI Taxonomy" id="70448"/>
    <lineage>
        <taxon>Eukaryota</taxon>
        <taxon>Viridiplantae</taxon>
        <taxon>Chlorophyta</taxon>
        <taxon>Mamiellophyceae</taxon>
        <taxon>Mamiellales</taxon>
        <taxon>Bathycoccaceae</taxon>
        <taxon>Ostreococcus</taxon>
    </lineage>
</organism>
<dbReference type="AlphaFoldDB" id="A0A1Y5IBG2"/>
<dbReference type="EMBL" id="KZ155780">
    <property type="protein sequence ID" value="OUS46938.1"/>
    <property type="molecule type" value="Genomic_DNA"/>
</dbReference>
<name>A0A1Y5IBG2_OSTTA</name>
<protein>
    <submittedName>
        <fullName evidence="1">Uncharacterized protein</fullName>
    </submittedName>
</protein>